<proteinExistence type="predicted"/>
<comment type="caution">
    <text evidence="1">The sequence shown here is derived from an EMBL/GenBank/DDBJ whole genome shotgun (WGS) entry which is preliminary data.</text>
</comment>
<evidence type="ECO:0000313" key="2">
    <source>
        <dbReference type="Proteomes" id="UP000293638"/>
    </source>
</evidence>
<sequence length="80" mass="8411">MEVGTLVALAQAAGDDDPRAALRAAAELRRETERLEAQLVRRARNAGLSWAEVAAQLGVTKQSVHRKHGGGGVLGLGRQA</sequence>
<dbReference type="Proteomes" id="UP000293638">
    <property type="component" value="Unassembled WGS sequence"/>
</dbReference>
<name>A0A4Q7NNU2_9ACTN</name>
<evidence type="ECO:0008006" key="3">
    <source>
        <dbReference type="Google" id="ProtNLM"/>
    </source>
</evidence>
<organism evidence="1 2">
    <name type="scientific">Motilibacter rhizosphaerae</name>
    <dbReference type="NCBI Taxonomy" id="598652"/>
    <lineage>
        <taxon>Bacteria</taxon>
        <taxon>Bacillati</taxon>
        <taxon>Actinomycetota</taxon>
        <taxon>Actinomycetes</taxon>
        <taxon>Motilibacterales</taxon>
        <taxon>Motilibacteraceae</taxon>
        <taxon>Motilibacter</taxon>
    </lineage>
</organism>
<dbReference type="EMBL" id="SGXD01000003">
    <property type="protein sequence ID" value="RZS86924.1"/>
    <property type="molecule type" value="Genomic_DNA"/>
</dbReference>
<accession>A0A4Q7NNU2</accession>
<reference evidence="1 2" key="1">
    <citation type="submission" date="2019-02" db="EMBL/GenBank/DDBJ databases">
        <title>Genomic Encyclopedia of Type Strains, Phase IV (KMG-IV): sequencing the most valuable type-strain genomes for metagenomic binning, comparative biology and taxonomic classification.</title>
        <authorList>
            <person name="Goeker M."/>
        </authorList>
    </citation>
    <scope>NUCLEOTIDE SEQUENCE [LARGE SCALE GENOMIC DNA]</scope>
    <source>
        <strain evidence="1 2">DSM 45622</strain>
    </source>
</reference>
<dbReference type="AlphaFoldDB" id="A0A4Q7NNU2"/>
<keyword evidence="2" id="KW-1185">Reference proteome</keyword>
<evidence type="ECO:0000313" key="1">
    <source>
        <dbReference type="EMBL" id="RZS86924.1"/>
    </source>
</evidence>
<protein>
    <recommendedName>
        <fullName evidence="3">Homeodomain-like domain-containing protein</fullName>
    </recommendedName>
</protein>
<dbReference type="Pfam" id="PF13384">
    <property type="entry name" value="HTH_23"/>
    <property type="match status" value="1"/>
</dbReference>
<gene>
    <name evidence="1" type="ORF">EV189_2342</name>
</gene>